<dbReference type="AlphaFoldDB" id="A0A255Y7Y6"/>
<keyword evidence="4" id="KW-1185">Reference proteome</keyword>
<dbReference type="OrthoDB" id="7596661at2"/>
<feature type="region of interest" description="Disordered" evidence="2">
    <location>
        <begin position="42"/>
        <end position="74"/>
    </location>
</feature>
<proteinExistence type="predicted"/>
<organism evidence="3 4">
    <name type="scientific">Sandarakinorhabdus cyanobacteriorum</name>
    <dbReference type="NCBI Taxonomy" id="1981098"/>
    <lineage>
        <taxon>Bacteria</taxon>
        <taxon>Pseudomonadati</taxon>
        <taxon>Pseudomonadota</taxon>
        <taxon>Alphaproteobacteria</taxon>
        <taxon>Sphingomonadales</taxon>
        <taxon>Sphingosinicellaceae</taxon>
        <taxon>Sandarakinorhabdus</taxon>
    </lineage>
</organism>
<dbReference type="Proteomes" id="UP000216991">
    <property type="component" value="Unassembled WGS sequence"/>
</dbReference>
<feature type="compositionally biased region" description="Basic and acidic residues" evidence="2">
    <location>
        <begin position="42"/>
        <end position="55"/>
    </location>
</feature>
<comment type="caution">
    <text evidence="3">The sequence shown here is derived from an EMBL/GenBank/DDBJ whole genome shotgun (WGS) entry which is preliminary data.</text>
</comment>
<evidence type="ECO:0000256" key="1">
    <source>
        <dbReference type="SAM" id="Coils"/>
    </source>
</evidence>
<keyword evidence="1" id="KW-0175">Coiled coil</keyword>
<name>A0A255Y7Y6_9SPHN</name>
<feature type="coiled-coil region" evidence="1">
    <location>
        <begin position="76"/>
        <end position="103"/>
    </location>
</feature>
<accession>A0A255Y7Y6</accession>
<gene>
    <name evidence="3" type="ORF">CHU93_13935</name>
</gene>
<sequence>MAKSNDPLIESLMQLAVTAAPLIRKARESGIFRTETVVEAEVVKPEAPKPPEPPKAEAAPVAPEPPPASAAPDPSVAAMQDIIVRQALRINELEAEVAALKAKAAKPAKPKAKPRAAKA</sequence>
<dbReference type="RefSeq" id="WP_094474771.1">
    <property type="nucleotide sequence ID" value="NZ_NOXT01000122.1"/>
</dbReference>
<evidence type="ECO:0000313" key="3">
    <source>
        <dbReference type="EMBL" id="OYQ25347.1"/>
    </source>
</evidence>
<dbReference type="EMBL" id="NOXT01000122">
    <property type="protein sequence ID" value="OYQ25347.1"/>
    <property type="molecule type" value="Genomic_DNA"/>
</dbReference>
<reference evidence="3 4" key="1">
    <citation type="submission" date="2017-07" db="EMBL/GenBank/DDBJ databases">
        <title>Sandarakinorhabdus cyanobacteriorum sp. nov., a novel bacterium isolated from cyanobacterial aggregates in a eutrophic lake.</title>
        <authorList>
            <person name="Cai H."/>
        </authorList>
    </citation>
    <scope>NUCLEOTIDE SEQUENCE [LARGE SCALE GENOMIC DNA]</scope>
    <source>
        <strain evidence="3 4">TH057</strain>
    </source>
</reference>
<evidence type="ECO:0000313" key="4">
    <source>
        <dbReference type="Proteomes" id="UP000216991"/>
    </source>
</evidence>
<evidence type="ECO:0000256" key="2">
    <source>
        <dbReference type="SAM" id="MobiDB-lite"/>
    </source>
</evidence>
<protein>
    <submittedName>
        <fullName evidence="3">Uncharacterized protein</fullName>
    </submittedName>
</protein>